<dbReference type="PANTHER" id="PTHR11552:SF138">
    <property type="entry name" value="DEHYDROGENASE PKFF-RELATED"/>
    <property type="match status" value="1"/>
</dbReference>
<dbReference type="Pfam" id="PF00732">
    <property type="entry name" value="GMC_oxred_N"/>
    <property type="match status" value="1"/>
</dbReference>
<dbReference type="SUPFAM" id="SSF51905">
    <property type="entry name" value="FAD/NAD(P)-binding domain"/>
    <property type="match status" value="1"/>
</dbReference>
<dbReference type="PANTHER" id="PTHR11552">
    <property type="entry name" value="GLUCOSE-METHANOL-CHOLINE GMC OXIDOREDUCTASE"/>
    <property type="match status" value="1"/>
</dbReference>
<dbReference type="GO" id="GO:0016614">
    <property type="term" value="F:oxidoreductase activity, acting on CH-OH group of donors"/>
    <property type="evidence" value="ECO:0007669"/>
    <property type="project" value="InterPro"/>
</dbReference>
<dbReference type="GeneID" id="85385691"/>
<evidence type="ECO:0000256" key="2">
    <source>
        <dbReference type="SAM" id="SignalP"/>
    </source>
</evidence>
<keyword evidence="2" id="KW-0732">Signal</keyword>
<proteinExistence type="inferred from homology"/>
<name>A0AAD8U9E1_GLOAC</name>
<evidence type="ECO:0000313" key="4">
    <source>
        <dbReference type="EMBL" id="KAK1704086.1"/>
    </source>
</evidence>
<dbReference type="InterPro" id="IPR000172">
    <property type="entry name" value="GMC_OxRdtase_N"/>
</dbReference>
<protein>
    <submittedName>
        <fullName evidence="4">Glucose-methanol-choline oxidoreductase</fullName>
    </submittedName>
</protein>
<dbReference type="AlphaFoldDB" id="A0AAD8U9E1"/>
<organism evidence="4 5">
    <name type="scientific">Glomerella acutata</name>
    <name type="common">Colletotrichum acutatum</name>
    <dbReference type="NCBI Taxonomy" id="27357"/>
    <lineage>
        <taxon>Eukaryota</taxon>
        <taxon>Fungi</taxon>
        <taxon>Dikarya</taxon>
        <taxon>Ascomycota</taxon>
        <taxon>Pezizomycotina</taxon>
        <taxon>Sordariomycetes</taxon>
        <taxon>Hypocreomycetidae</taxon>
        <taxon>Glomerellales</taxon>
        <taxon>Glomerellaceae</taxon>
        <taxon>Colletotrichum</taxon>
        <taxon>Colletotrichum acutatum species complex</taxon>
    </lineage>
</organism>
<dbReference type="RefSeq" id="XP_060357379.1">
    <property type="nucleotide sequence ID" value="XM_060501792.1"/>
</dbReference>
<sequence length="300" mass="32543">MRVNYAVSTFITILGLTHAAPADEEARFHAEHKRQLGTSAGSLGKDATFDYVIVGGGTAGLVMANRLSANPDVTVAVIEAGTFYEVTNLLIGQTPAGDTLFAGASPLDTNPLVDWNFITQPQSGANNRKIHYARGKCLGGSSARNFMIYQRGTKQSYQKWADAIGDDSYTWDSLLPYFKKSVKFTPPGPTRFTNASAEYNLDAFDAAGGPLDVSYANYAQPFSTYLEPSLNEIGIPQAQDFNSGELMGAQYCSDTIQPSNQQRESSQTSFLNAAIGRKNLKVYQLSLAKKILFDSNKKAT</sequence>
<feature type="chain" id="PRO_5041964826" evidence="2">
    <location>
        <begin position="20"/>
        <end position="300"/>
    </location>
</feature>
<dbReference type="Gene3D" id="3.50.50.60">
    <property type="entry name" value="FAD/NAD(P)-binding domain"/>
    <property type="match status" value="1"/>
</dbReference>
<dbReference type="GO" id="GO:0050660">
    <property type="term" value="F:flavin adenine dinucleotide binding"/>
    <property type="evidence" value="ECO:0007669"/>
    <property type="project" value="InterPro"/>
</dbReference>
<dbReference type="Proteomes" id="UP001244207">
    <property type="component" value="Unassembled WGS sequence"/>
</dbReference>
<dbReference type="Gene3D" id="3.30.560.10">
    <property type="entry name" value="Glucose Oxidase, domain 3"/>
    <property type="match status" value="1"/>
</dbReference>
<accession>A0AAD8U9E1</accession>
<dbReference type="GO" id="GO:0044550">
    <property type="term" value="P:secondary metabolite biosynthetic process"/>
    <property type="evidence" value="ECO:0007669"/>
    <property type="project" value="TreeGrafter"/>
</dbReference>
<feature type="domain" description="Glucose-methanol-choline oxidoreductase N-terminal" evidence="3">
    <location>
        <begin position="49"/>
        <end position="299"/>
    </location>
</feature>
<feature type="non-terminal residue" evidence="4">
    <location>
        <position position="300"/>
    </location>
</feature>
<dbReference type="InterPro" id="IPR012132">
    <property type="entry name" value="GMC_OxRdtase"/>
</dbReference>
<reference evidence="4" key="1">
    <citation type="submission" date="2021-12" db="EMBL/GenBank/DDBJ databases">
        <title>Comparative genomics, transcriptomics and evolutionary studies reveal genomic signatures of adaptation to plant cell wall in hemibiotrophic fungi.</title>
        <authorList>
            <consortium name="DOE Joint Genome Institute"/>
            <person name="Baroncelli R."/>
            <person name="Diaz J.F."/>
            <person name="Benocci T."/>
            <person name="Peng M."/>
            <person name="Battaglia E."/>
            <person name="Haridas S."/>
            <person name="Andreopoulos W."/>
            <person name="Labutti K."/>
            <person name="Pangilinan J."/>
            <person name="Floch G.L."/>
            <person name="Makela M.R."/>
            <person name="Henrissat B."/>
            <person name="Grigoriev I.V."/>
            <person name="Crouch J.A."/>
            <person name="De Vries R.P."/>
            <person name="Sukno S.A."/>
            <person name="Thon M.R."/>
        </authorList>
    </citation>
    <scope>NUCLEOTIDE SEQUENCE</scope>
    <source>
        <strain evidence="4">CBS 112980</strain>
    </source>
</reference>
<comment type="similarity">
    <text evidence="1">Belongs to the GMC oxidoreductase family.</text>
</comment>
<evidence type="ECO:0000256" key="1">
    <source>
        <dbReference type="ARBA" id="ARBA00010790"/>
    </source>
</evidence>
<evidence type="ECO:0000313" key="5">
    <source>
        <dbReference type="Proteomes" id="UP001244207"/>
    </source>
</evidence>
<dbReference type="InterPro" id="IPR036188">
    <property type="entry name" value="FAD/NAD-bd_sf"/>
</dbReference>
<dbReference type="EMBL" id="JAHMHS010000270">
    <property type="protein sequence ID" value="KAK1704086.1"/>
    <property type="molecule type" value="Genomic_DNA"/>
</dbReference>
<comment type="caution">
    <text evidence="4">The sequence shown here is derived from an EMBL/GenBank/DDBJ whole genome shotgun (WGS) entry which is preliminary data.</text>
</comment>
<feature type="signal peptide" evidence="2">
    <location>
        <begin position="1"/>
        <end position="19"/>
    </location>
</feature>
<gene>
    <name evidence="4" type="ORF">BDZ83DRAFT_228615</name>
</gene>
<keyword evidence="5" id="KW-1185">Reference proteome</keyword>
<evidence type="ECO:0000259" key="3">
    <source>
        <dbReference type="Pfam" id="PF00732"/>
    </source>
</evidence>